<dbReference type="EMBL" id="JAPEUV010000190">
    <property type="protein sequence ID" value="KAJ4330547.1"/>
    <property type="molecule type" value="Genomic_DNA"/>
</dbReference>
<keyword evidence="1" id="KW-0812">Transmembrane</keyword>
<feature type="transmembrane region" description="Helical" evidence="1">
    <location>
        <begin position="185"/>
        <end position="206"/>
    </location>
</feature>
<organism evidence="2 3">
    <name type="scientific">Didymella glomerata</name>
    <dbReference type="NCBI Taxonomy" id="749621"/>
    <lineage>
        <taxon>Eukaryota</taxon>
        <taxon>Fungi</taxon>
        <taxon>Dikarya</taxon>
        <taxon>Ascomycota</taxon>
        <taxon>Pezizomycotina</taxon>
        <taxon>Dothideomycetes</taxon>
        <taxon>Pleosporomycetidae</taxon>
        <taxon>Pleosporales</taxon>
        <taxon>Pleosporineae</taxon>
        <taxon>Didymellaceae</taxon>
        <taxon>Didymella</taxon>
    </lineage>
</organism>
<evidence type="ECO:0000313" key="2">
    <source>
        <dbReference type="EMBL" id="KAJ4330547.1"/>
    </source>
</evidence>
<protein>
    <submittedName>
        <fullName evidence="2">Uncharacterized protein</fullName>
    </submittedName>
</protein>
<feature type="transmembrane region" description="Helical" evidence="1">
    <location>
        <begin position="83"/>
        <end position="108"/>
    </location>
</feature>
<evidence type="ECO:0000313" key="3">
    <source>
        <dbReference type="Proteomes" id="UP001140562"/>
    </source>
</evidence>
<keyword evidence="3" id="KW-1185">Reference proteome</keyword>
<feature type="transmembrane region" description="Helical" evidence="1">
    <location>
        <begin position="155"/>
        <end position="173"/>
    </location>
</feature>
<proteinExistence type="predicted"/>
<keyword evidence="1" id="KW-1133">Transmembrane helix</keyword>
<name>A0A9W8WQB6_9PLEO</name>
<comment type="caution">
    <text evidence="2">The sequence shown here is derived from an EMBL/GenBank/DDBJ whole genome shotgun (WGS) entry which is preliminary data.</text>
</comment>
<dbReference type="OrthoDB" id="18595at2759"/>
<gene>
    <name evidence="2" type="ORF">N0V87_009908</name>
</gene>
<sequence>MSSFFERNPLTQYTTPPNNYIGSSIFLSYIVVALYLTSTVGYSLYARYIAVFHSHPSSPPSKFKQNGKGKVETRSARKRHVKIYTFLALISFVSISWHMLGFLISSFLDWSNSGTRNVFAVLANNAVSKLKRWMLETSLFNDFATQLVADGESAVWTQLAILATWFWNLFLASKGRQYNFTAKTMLPFIILGQNLPISLAAALFIIKLHLSSPDVRTDVAPNKAAEKQPKHPRPKQAPIASLTLPTLLLNATLLAQPSLRNHPGFSYLVLAERLLLVLPHTGLLKMTSPDIQRSAAISGGFVVANWGMLRHGLSVSGVLSALVWKGQAVKTMGWDAVLGGIVYGALAWGGGV</sequence>
<feature type="transmembrane region" description="Helical" evidence="1">
    <location>
        <begin position="20"/>
        <end position="45"/>
    </location>
</feature>
<keyword evidence="1" id="KW-0472">Membrane</keyword>
<dbReference type="AlphaFoldDB" id="A0A9W8WQB6"/>
<dbReference type="Proteomes" id="UP001140562">
    <property type="component" value="Unassembled WGS sequence"/>
</dbReference>
<evidence type="ECO:0000256" key="1">
    <source>
        <dbReference type="SAM" id="Phobius"/>
    </source>
</evidence>
<accession>A0A9W8WQB6</accession>
<reference evidence="2" key="1">
    <citation type="submission" date="2022-10" db="EMBL/GenBank/DDBJ databases">
        <title>Tapping the CABI collections for fungal endophytes: first genome assemblies for Collariella, Neodidymelliopsis, Ascochyta clinopodiicola, Didymella pomorum, Didymosphaeria variabile, Neocosmospora piperis and Neocucurbitaria cava.</title>
        <authorList>
            <person name="Hill R."/>
        </authorList>
    </citation>
    <scope>NUCLEOTIDE SEQUENCE</scope>
    <source>
        <strain evidence="2">IMI 360193</strain>
    </source>
</reference>